<dbReference type="InterPro" id="IPR001920">
    <property type="entry name" value="Asp/Glu_race"/>
</dbReference>
<dbReference type="OrthoDB" id="309640at2759"/>
<proteinExistence type="predicted"/>
<dbReference type="SUPFAM" id="SSF53681">
    <property type="entry name" value="Aspartate/glutamate racemase"/>
    <property type="match status" value="1"/>
</dbReference>
<dbReference type="GO" id="GO:0016855">
    <property type="term" value="F:racemase and epimerase activity, acting on amino acids and derivatives"/>
    <property type="evidence" value="ECO:0007669"/>
    <property type="project" value="InterPro"/>
</dbReference>
<dbReference type="GeneID" id="70228162"/>
<reference evidence="1" key="1">
    <citation type="journal article" date="2021" name="Nat. Commun.">
        <title>Genetic determinants of endophytism in the Arabidopsis root mycobiome.</title>
        <authorList>
            <person name="Mesny F."/>
            <person name="Miyauchi S."/>
            <person name="Thiergart T."/>
            <person name="Pickel B."/>
            <person name="Atanasova L."/>
            <person name="Karlsson M."/>
            <person name="Huettel B."/>
            <person name="Barry K.W."/>
            <person name="Haridas S."/>
            <person name="Chen C."/>
            <person name="Bauer D."/>
            <person name="Andreopoulos W."/>
            <person name="Pangilinan J."/>
            <person name="LaButti K."/>
            <person name="Riley R."/>
            <person name="Lipzen A."/>
            <person name="Clum A."/>
            <person name="Drula E."/>
            <person name="Henrissat B."/>
            <person name="Kohler A."/>
            <person name="Grigoriev I.V."/>
            <person name="Martin F.M."/>
            <person name="Hacquard S."/>
        </authorList>
    </citation>
    <scope>NUCLEOTIDE SEQUENCE</scope>
    <source>
        <strain evidence="1">MPI-CAGE-AT-0023</strain>
    </source>
</reference>
<dbReference type="Proteomes" id="UP000720189">
    <property type="component" value="Unassembled WGS sequence"/>
</dbReference>
<gene>
    <name evidence="1" type="ORF">BKA55DRAFT_680158</name>
</gene>
<name>A0A9P9G3D5_FUSRE</name>
<protein>
    <submittedName>
        <fullName evidence="1">Uncharacterized protein</fullName>
    </submittedName>
</protein>
<evidence type="ECO:0000313" key="2">
    <source>
        <dbReference type="Proteomes" id="UP000720189"/>
    </source>
</evidence>
<dbReference type="RefSeq" id="XP_046043663.1">
    <property type="nucleotide sequence ID" value="XM_046198208.1"/>
</dbReference>
<organism evidence="1 2">
    <name type="scientific">Fusarium redolens</name>
    <dbReference type="NCBI Taxonomy" id="48865"/>
    <lineage>
        <taxon>Eukaryota</taxon>
        <taxon>Fungi</taxon>
        <taxon>Dikarya</taxon>
        <taxon>Ascomycota</taxon>
        <taxon>Pezizomycotina</taxon>
        <taxon>Sordariomycetes</taxon>
        <taxon>Hypocreomycetidae</taxon>
        <taxon>Hypocreales</taxon>
        <taxon>Nectriaceae</taxon>
        <taxon>Fusarium</taxon>
        <taxon>Fusarium redolens species complex</taxon>
    </lineage>
</organism>
<accession>A0A9P9G3D5</accession>
<keyword evidence="2" id="KW-1185">Reference proteome</keyword>
<dbReference type="Gene3D" id="3.40.50.1860">
    <property type="match status" value="2"/>
</dbReference>
<sequence>MVQHVTRGDWTSFAQAYLDPIETLVVGPTKPKVHGVVVCAILAHKVAKQLKEALKPTGVPFLHVADFLARHVGTELPEVKTLSLIGLKSPDNGLTVLVPTSGASFNEVNRGMLEVANVTPTTKVMFVKAARALVERGARAIILGSTEPGFVTSQEDIRGNVPLLNAATIHAEGVANRACVEA</sequence>
<comment type="caution">
    <text evidence="1">The sequence shown here is derived from an EMBL/GenBank/DDBJ whole genome shotgun (WGS) entry which is preliminary data.</text>
</comment>
<dbReference type="EMBL" id="JAGMUX010000020">
    <property type="protein sequence ID" value="KAH7231726.1"/>
    <property type="molecule type" value="Genomic_DNA"/>
</dbReference>
<evidence type="ECO:0000313" key="1">
    <source>
        <dbReference type="EMBL" id="KAH7231726.1"/>
    </source>
</evidence>
<dbReference type="AlphaFoldDB" id="A0A9P9G3D5"/>